<dbReference type="InterPro" id="IPR002509">
    <property type="entry name" value="NODB_dom"/>
</dbReference>
<dbReference type="SUPFAM" id="SSF88713">
    <property type="entry name" value="Glycoside hydrolase/deacetylase"/>
    <property type="match status" value="1"/>
</dbReference>
<dbReference type="RefSeq" id="WP_345591865.1">
    <property type="nucleotide sequence ID" value="NZ_BAABJG010000029.1"/>
</dbReference>
<evidence type="ECO:0000313" key="2">
    <source>
        <dbReference type="EMBL" id="MFD1220895.1"/>
    </source>
</evidence>
<comment type="caution">
    <text evidence="2">The sequence shown here is derived from an EMBL/GenBank/DDBJ whole genome shotgun (WGS) entry which is preliminary data.</text>
</comment>
<organism evidence="2 3">
    <name type="scientific">Paenibacillus vulneris</name>
    <dbReference type="NCBI Taxonomy" id="1133364"/>
    <lineage>
        <taxon>Bacteria</taxon>
        <taxon>Bacillati</taxon>
        <taxon>Bacillota</taxon>
        <taxon>Bacilli</taxon>
        <taxon>Bacillales</taxon>
        <taxon>Paenibacillaceae</taxon>
        <taxon>Paenibacillus</taxon>
    </lineage>
</organism>
<accession>A0ABW3UJM7</accession>
<name>A0ABW3UJM7_9BACL</name>
<reference evidence="3" key="1">
    <citation type="journal article" date="2019" name="Int. J. Syst. Evol. Microbiol.">
        <title>The Global Catalogue of Microorganisms (GCM) 10K type strain sequencing project: providing services to taxonomists for standard genome sequencing and annotation.</title>
        <authorList>
            <consortium name="The Broad Institute Genomics Platform"/>
            <consortium name="The Broad Institute Genome Sequencing Center for Infectious Disease"/>
            <person name="Wu L."/>
            <person name="Ma J."/>
        </authorList>
    </citation>
    <scope>NUCLEOTIDE SEQUENCE [LARGE SCALE GENOMIC DNA]</scope>
    <source>
        <strain evidence="3">CCUG 53270</strain>
    </source>
</reference>
<dbReference type="PROSITE" id="PS51677">
    <property type="entry name" value="NODB"/>
    <property type="match status" value="1"/>
</dbReference>
<sequence length="213" mass="24229">MGDSDAFYRFPTNKRYIALTFDIGWGNQVPWTVLRVLQQKNVKNATFFLSAPWAAKHPRLARKIHSLGYEIGSHGFLHQDYTKHREDWIRVQVKKAERIIKNVTGVRTRLIRTPYGSINAKVVKKLRTLNYRTIHWSVDSLDWTNPGVDAIAKRVLSQTKAGDIILMHASDSATQTAKALPIMIDRLRAKGFRFVTVSELINGRTGSGSSRVK</sequence>
<dbReference type="InterPro" id="IPR050248">
    <property type="entry name" value="Polysacc_deacetylase_ArnD"/>
</dbReference>
<keyword evidence="3" id="KW-1185">Reference proteome</keyword>
<evidence type="ECO:0000259" key="1">
    <source>
        <dbReference type="PROSITE" id="PS51677"/>
    </source>
</evidence>
<dbReference type="PANTHER" id="PTHR10587:SF128">
    <property type="entry name" value="POLYSACCHARIDE DEACETYLASE PDAB-RELATED"/>
    <property type="match status" value="1"/>
</dbReference>
<proteinExistence type="predicted"/>
<dbReference type="Gene3D" id="3.20.20.370">
    <property type="entry name" value="Glycoside hydrolase/deacetylase"/>
    <property type="match status" value="1"/>
</dbReference>
<evidence type="ECO:0000313" key="3">
    <source>
        <dbReference type="Proteomes" id="UP001597180"/>
    </source>
</evidence>
<dbReference type="EMBL" id="JBHTLU010000014">
    <property type="protein sequence ID" value="MFD1220895.1"/>
    <property type="molecule type" value="Genomic_DNA"/>
</dbReference>
<gene>
    <name evidence="2" type="ORF">ACFQ4B_12285</name>
</gene>
<feature type="domain" description="NodB homology" evidence="1">
    <location>
        <begin position="15"/>
        <end position="195"/>
    </location>
</feature>
<dbReference type="Pfam" id="PF01522">
    <property type="entry name" value="Polysacc_deac_1"/>
    <property type="match status" value="1"/>
</dbReference>
<dbReference type="Proteomes" id="UP001597180">
    <property type="component" value="Unassembled WGS sequence"/>
</dbReference>
<dbReference type="InterPro" id="IPR011330">
    <property type="entry name" value="Glyco_hydro/deAcase_b/a-brl"/>
</dbReference>
<dbReference type="PANTHER" id="PTHR10587">
    <property type="entry name" value="GLYCOSYL TRANSFERASE-RELATED"/>
    <property type="match status" value="1"/>
</dbReference>
<protein>
    <submittedName>
        <fullName evidence="2">Polysaccharide deacetylase family protein</fullName>
    </submittedName>
</protein>